<sequence>MTLDPDISTPLWRQLVDVLVARIEDGTYRKGGRLPSEVSLQQEFGVARGTVRHALQHLVAEGIAETTNGKGTYVRP</sequence>
<name>A0A810L4K1_9ACTN</name>
<evidence type="ECO:0000313" key="6">
    <source>
        <dbReference type="Proteomes" id="UP000680750"/>
    </source>
</evidence>
<evidence type="ECO:0000256" key="2">
    <source>
        <dbReference type="ARBA" id="ARBA00023125"/>
    </source>
</evidence>
<dbReference type="PROSITE" id="PS50949">
    <property type="entry name" value="HTH_GNTR"/>
    <property type="match status" value="1"/>
</dbReference>
<keyword evidence="1" id="KW-0805">Transcription regulation</keyword>
<dbReference type="KEGG" id="aser:Asera_39330"/>
<organism evidence="5 6">
    <name type="scientific">Actinocatenispora sera</name>
    <dbReference type="NCBI Taxonomy" id="390989"/>
    <lineage>
        <taxon>Bacteria</taxon>
        <taxon>Bacillati</taxon>
        <taxon>Actinomycetota</taxon>
        <taxon>Actinomycetes</taxon>
        <taxon>Micromonosporales</taxon>
        <taxon>Micromonosporaceae</taxon>
        <taxon>Actinocatenispora</taxon>
    </lineage>
</organism>
<evidence type="ECO:0000259" key="4">
    <source>
        <dbReference type="PROSITE" id="PS50949"/>
    </source>
</evidence>
<dbReference type="OrthoDB" id="4558810at2"/>
<protein>
    <recommendedName>
        <fullName evidence="4">HTH gntR-type domain-containing protein</fullName>
    </recommendedName>
</protein>
<evidence type="ECO:0000313" key="5">
    <source>
        <dbReference type="EMBL" id="BCJ29825.1"/>
    </source>
</evidence>
<proteinExistence type="predicted"/>
<gene>
    <name evidence="5" type="ORF">Asera_39330</name>
</gene>
<dbReference type="Pfam" id="PF00392">
    <property type="entry name" value="GntR"/>
    <property type="match status" value="1"/>
</dbReference>
<dbReference type="AlphaFoldDB" id="A0A810L4K1"/>
<evidence type="ECO:0000256" key="1">
    <source>
        <dbReference type="ARBA" id="ARBA00023015"/>
    </source>
</evidence>
<dbReference type="InterPro" id="IPR036388">
    <property type="entry name" value="WH-like_DNA-bd_sf"/>
</dbReference>
<keyword evidence="6" id="KW-1185">Reference proteome</keyword>
<dbReference type="PANTHER" id="PTHR44846">
    <property type="entry name" value="MANNOSYL-D-GLYCERATE TRANSPORT/METABOLISM SYSTEM REPRESSOR MNGR-RELATED"/>
    <property type="match status" value="1"/>
</dbReference>
<accession>A0A810L4K1</accession>
<dbReference type="PRINTS" id="PR00035">
    <property type="entry name" value="HTHGNTR"/>
</dbReference>
<evidence type="ECO:0000256" key="3">
    <source>
        <dbReference type="ARBA" id="ARBA00023163"/>
    </source>
</evidence>
<dbReference type="Gene3D" id="1.10.10.10">
    <property type="entry name" value="Winged helix-like DNA-binding domain superfamily/Winged helix DNA-binding domain"/>
    <property type="match status" value="1"/>
</dbReference>
<dbReference type="InterPro" id="IPR000524">
    <property type="entry name" value="Tscrpt_reg_HTH_GntR"/>
</dbReference>
<dbReference type="InterPro" id="IPR050679">
    <property type="entry name" value="Bact_HTH_transcr_reg"/>
</dbReference>
<dbReference type="GO" id="GO:0003700">
    <property type="term" value="F:DNA-binding transcription factor activity"/>
    <property type="evidence" value="ECO:0007669"/>
    <property type="project" value="InterPro"/>
</dbReference>
<dbReference type="CDD" id="cd07377">
    <property type="entry name" value="WHTH_GntR"/>
    <property type="match status" value="1"/>
</dbReference>
<dbReference type="InterPro" id="IPR036390">
    <property type="entry name" value="WH_DNA-bd_sf"/>
</dbReference>
<dbReference type="GO" id="GO:0003677">
    <property type="term" value="F:DNA binding"/>
    <property type="evidence" value="ECO:0007669"/>
    <property type="project" value="UniProtKB-KW"/>
</dbReference>
<dbReference type="SMART" id="SM00345">
    <property type="entry name" value="HTH_GNTR"/>
    <property type="match status" value="1"/>
</dbReference>
<feature type="domain" description="HTH gntR-type" evidence="4">
    <location>
        <begin position="9"/>
        <end position="76"/>
    </location>
</feature>
<reference evidence="5" key="1">
    <citation type="submission" date="2020-08" db="EMBL/GenBank/DDBJ databases">
        <title>Whole genome shotgun sequence of Actinocatenispora sera NBRC 101916.</title>
        <authorList>
            <person name="Komaki H."/>
            <person name="Tamura T."/>
        </authorList>
    </citation>
    <scope>NUCLEOTIDE SEQUENCE</scope>
    <source>
        <strain evidence="5">NBRC 101916</strain>
    </source>
</reference>
<keyword evidence="2" id="KW-0238">DNA-binding</keyword>
<dbReference type="SUPFAM" id="SSF46785">
    <property type="entry name" value="Winged helix' DNA-binding domain"/>
    <property type="match status" value="1"/>
</dbReference>
<keyword evidence="3" id="KW-0804">Transcription</keyword>
<dbReference type="GO" id="GO:0045892">
    <property type="term" value="P:negative regulation of DNA-templated transcription"/>
    <property type="evidence" value="ECO:0007669"/>
    <property type="project" value="TreeGrafter"/>
</dbReference>
<dbReference type="EMBL" id="AP023354">
    <property type="protein sequence ID" value="BCJ29825.1"/>
    <property type="molecule type" value="Genomic_DNA"/>
</dbReference>
<dbReference type="Proteomes" id="UP000680750">
    <property type="component" value="Chromosome"/>
</dbReference>
<dbReference type="PANTHER" id="PTHR44846:SF1">
    <property type="entry name" value="MANNOSYL-D-GLYCERATE TRANSPORT_METABOLISM SYSTEM REPRESSOR MNGR-RELATED"/>
    <property type="match status" value="1"/>
</dbReference>
<dbReference type="RefSeq" id="WP_030444772.1">
    <property type="nucleotide sequence ID" value="NZ_AP023354.1"/>
</dbReference>